<reference evidence="3" key="3">
    <citation type="journal article" date="2017" name="Nature">
        <title>Genome sequence of the progenitor of the wheat D genome Aegilops tauschii.</title>
        <authorList>
            <person name="Luo M.C."/>
            <person name="Gu Y.Q."/>
            <person name="Puiu D."/>
            <person name="Wang H."/>
            <person name="Twardziok S.O."/>
            <person name="Deal K.R."/>
            <person name="Huo N."/>
            <person name="Zhu T."/>
            <person name="Wang L."/>
            <person name="Wang Y."/>
            <person name="McGuire P.E."/>
            <person name="Liu S."/>
            <person name="Long H."/>
            <person name="Ramasamy R.K."/>
            <person name="Rodriguez J.C."/>
            <person name="Van S.L."/>
            <person name="Yuan L."/>
            <person name="Wang Z."/>
            <person name="Xia Z."/>
            <person name="Xiao L."/>
            <person name="Anderson O.D."/>
            <person name="Ouyang S."/>
            <person name="Liang Y."/>
            <person name="Zimin A.V."/>
            <person name="Pertea G."/>
            <person name="Qi P."/>
            <person name="Bennetzen J.L."/>
            <person name="Dai X."/>
            <person name="Dawson M.W."/>
            <person name="Muller H.G."/>
            <person name="Kugler K."/>
            <person name="Rivarola-Duarte L."/>
            <person name="Spannagl M."/>
            <person name="Mayer K.F.X."/>
            <person name="Lu F.H."/>
            <person name="Bevan M.W."/>
            <person name="Leroy P."/>
            <person name="Li P."/>
            <person name="You F.M."/>
            <person name="Sun Q."/>
            <person name="Liu Z."/>
            <person name="Lyons E."/>
            <person name="Wicker T."/>
            <person name="Salzberg S.L."/>
            <person name="Devos K.M."/>
            <person name="Dvorak J."/>
        </authorList>
    </citation>
    <scope>NUCLEOTIDE SEQUENCE [LARGE SCALE GENOMIC DNA]</scope>
    <source>
        <strain evidence="3">cv. AL8/78</strain>
    </source>
</reference>
<evidence type="ECO:0000313" key="4">
    <source>
        <dbReference type="Proteomes" id="UP000015105"/>
    </source>
</evidence>
<dbReference type="InterPro" id="IPR010920">
    <property type="entry name" value="LSM_dom_sf"/>
</dbReference>
<keyword evidence="4" id="KW-1185">Reference proteome</keyword>
<organism evidence="3 4">
    <name type="scientific">Aegilops tauschii subsp. strangulata</name>
    <name type="common">Goatgrass</name>
    <dbReference type="NCBI Taxonomy" id="200361"/>
    <lineage>
        <taxon>Eukaryota</taxon>
        <taxon>Viridiplantae</taxon>
        <taxon>Streptophyta</taxon>
        <taxon>Embryophyta</taxon>
        <taxon>Tracheophyta</taxon>
        <taxon>Spermatophyta</taxon>
        <taxon>Magnoliopsida</taxon>
        <taxon>Liliopsida</taxon>
        <taxon>Poales</taxon>
        <taxon>Poaceae</taxon>
        <taxon>BOP clade</taxon>
        <taxon>Pooideae</taxon>
        <taxon>Triticodae</taxon>
        <taxon>Triticeae</taxon>
        <taxon>Triticinae</taxon>
        <taxon>Aegilops</taxon>
    </lineage>
</organism>
<reference evidence="3" key="5">
    <citation type="journal article" date="2021" name="G3 (Bethesda)">
        <title>Aegilops tauschii genome assembly Aet v5.0 features greater sequence contiguity and improved annotation.</title>
        <authorList>
            <person name="Wang L."/>
            <person name="Zhu T."/>
            <person name="Rodriguez J.C."/>
            <person name="Deal K.R."/>
            <person name="Dubcovsky J."/>
            <person name="McGuire P.E."/>
            <person name="Lux T."/>
            <person name="Spannagl M."/>
            <person name="Mayer K.F.X."/>
            <person name="Baldrich P."/>
            <person name="Meyers B.C."/>
            <person name="Huo N."/>
            <person name="Gu Y.Q."/>
            <person name="Zhou H."/>
            <person name="Devos K.M."/>
            <person name="Bennetzen J.L."/>
            <person name="Unver T."/>
            <person name="Budak H."/>
            <person name="Gulick P.J."/>
            <person name="Galiba G."/>
            <person name="Kalapos B."/>
            <person name="Nelson D.R."/>
            <person name="Li P."/>
            <person name="You F.M."/>
            <person name="Luo M.C."/>
            <person name="Dvorak J."/>
        </authorList>
    </citation>
    <scope>NUCLEOTIDE SEQUENCE [LARGE SCALE GENOMIC DNA]</scope>
    <source>
        <strain evidence="3">cv. AL8/78</strain>
    </source>
</reference>
<dbReference type="SUPFAM" id="SSF50182">
    <property type="entry name" value="Sm-like ribonucleoproteins"/>
    <property type="match status" value="1"/>
</dbReference>
<feature type="compositionally biased region" description="Low complexity" evidence="1">
    <location>
        <begin position="46"/>
        <end position="67"/>
    </location>
</feature>
<evidence type="ECO:0000313" key="3">
    <source>
        <dbReference type="EnsemblPlants" id="AET3Gv20013800.2"/>
    </source>
</evidence>
<dbReference type="Gene3D" id="2.30.30.100">
    <property type="match status" value="1"/>
</dbReference>
<evidence type="ECO:0000259" key="2">
    <source>
        <dbReference type="SMART" id="SM01271"/>
    </source>
</evidence>
<reference evidence="3" key="4">
    <citation type="submission" date="2019-03" db="UniProtKB">
        <authorList>
            <consortium name="EnsemblPlants"/>
        </authorList>
    </citation>
    <scope>IDENTIFICATION</scope>
</reference>
<dbReference type="AlphaFoldDB" id="A0A453DNM7"/>
<dbReference type="InterPro" id="IPR025609">
    <property type="entry name" value="Lsm14-like_N"/>
</dbReference>
<reference evidence="4" key="2">
    <citation type="journal article" date="2017" name="Nat. Plants">
        <title>The Aegilops tauschii genome reveals multiple impacts of transposons.</title>
        <authorList>
            <person name="Zhao G."/>
            <person name="Zou C."/>
            <person name="Li K."/>
            <person name="Wang K."/>
            <person name="Li T."/>
            <person name="Gao L."/>
            <person name="Zhang X."/>
            <person name="Wang H."/>
            <person name="Yang Z."/>
            <person name="Liu X."/>
            <person name="Jiang W."/>
            <person name="Mao L."/>
            <person name="Kong X."/>
            <person name="Jiao Y."/>
            <person name="Jia J."/>
        </authorList>
    </citation>
    <scope>NUCLEOTIDE SEQUENCE [LARGE SCALE GENOMIC DNA]</scope>
    <source>
        <strain evidence="4">cv. AL8/78</strain>
    </source>
</reference>
<dbReference type="GO" id="GO:0000932">
    <property type="term" value="C:P-body"/>
    <property type="evidence" value="ECO:0007669"/>
    <property type="project" value="TreeGrafter"/>
</dbReference>
<dbReference type="GO" id="GO:0033962">
    <property type="term" value="P:P-body assembly"/>
    <property type="evidence" value="ECO:0007669"/>
    <property type="project" value="TreeGrafter"/>
</dbReference>
<proteinExistence type="predicted"/>
<protein>
    <recommendedName>
        <fullName evidence="2">Lsm14-like N-terminal domain-containing protein</fullName>
    </recommendedName>
</protein>
<reference evidence="4" key="1">
    <citation type="journal article" date="2014" name="Science">
        <title>Ancient hybridizations among the ancestral genomes of bread wheat.</title>
        <authorList>
            <consortium name="International Wheat Genome Sequencing Consortium,"/>
            <person name="Marcussen T."/>
            <person name="Sandve S.R."/>
            <person name="Heier L."/>
            <person name="Spannagl M."/>
            <person name="Pfeifer M."/>
            <person name="Jakobsen K.S."/>
            <person name="Wulff B.B."/>
            <person name="Steuernagel B."/>
            <person name="Mayer K.F."/>
            <person name="Olsen O.A."/>
        </authorList>
    </citation>
    <scope>NUCLEOTIDE SEQUENCE [LARGE SCALE GENOMIC DNA]</scope>
    <source>
        <strain evidence="4">cv. AL8/78</strain>
    </source>
</reference>
<dbReference type="Gramene" id="AET3Gv20013800.2">
    <property type="protein sequence ID" value="AET3Gv20013800.2"/>
    <property type="gene ID" value="AET3Gv20013800"/>
</dbReference>
<dbReference type="EnsemblPlants" id="AET3Gv20013800.2">
    <property type="protein sequence ID" value="AET3Gv20013800.2"/>
    <property type="gene ID" value="AET3Gv20013800"/>
</dbReference>
<dbReference type="PANTHER" id="PTHR13586">
    <property type="entry name" value="SCD6 PROTEIN-RELATED"/>
    <property type="match status" value="1"/>
</dbReference>
<name>A0A453DNM7_AEGTS</name>
<feature type="domain" description="Lsm14-like N-terminal" evidence="2">
    <location>
        <begin position="65"/>
        <end position="143"/>
    </location>
</feature>
<dbReference type="CDD" id="cd01736">
    <property type="entry name" value="LSm14_N"/>
    <property type="match status" value="1"/>
</dbReference>
<dbReference type="PANTHER" id="PTHR13586:SF12">
    <property type="entry name" value="OS01G0111200 PROTEIN"/>
    <property type="match status" value="1"/>
</dbReference>
<dbReference type="GO" id="GO:0034063">
    <property type="term" value="P:stress granule assembly"/>
    <property type="evidence" value="ECO:0007669"/>
    <property type="project" value="TreeGrafter"/>
</dbReference>
<evidence type="ECO:0000256" key="1">
    <source>
        <dbReference type="SAM" id="MobiDB-lite"/>
    </source>
</evidence>
<dbReference type="GO" id="GO:0003729">
    <property type="term" value="F:mRNA binding"/>
    <property type="evidence" value="ECO:0007669"/>
    <property type="project" value="TreeGrafter"/>
</dbReference>
<sequence>PKRTTARLGFHSLRSPLALPPNPSDDPRRGGHPSMAAEAPPPQPPSSSSSSSAAAPARQAPAAGAASPETYLGSLISLTSKSEIRYEGVLYNINTEESSIGLRNVRSFGTEGRKKDGIQIPASDKVYEYILFRGSDIKVHAAPWRQILA</sequence>
<accession>A0A453DNM7</accession>
<dbReference type="Proteomes" id="UP000015105">
    <property type="component" value="Chromosome 3D"/>
</dbReference>
<dbReference type="SMART" id="SM01271">
    <property type="entry name" value="LSM14"/>
    <property type="match status" value="1"/>
</dbReference>
<dbReference type="Pfam" id="PF12701">
    <property type="entry name" value="LSM14"/>
    <property type="match status" value="1"/>
</dbReference>
<feature type="region of interest" description="Disordered" evidence="1">
    <location>
        <begin position="1"/>
        <end position="67"/>
    </location>
</feature>